<dbReference type="EMBL" id="MU806146">
    <property type="protein sequence ID" value="KAJ3839124.1"/>
    <property type="molecule type" value="Genomic_DNA"/>
</dbReference>
<keyword evidence="3" id="KW-1185">Reference proteome</keyword>
<evidence type="ECO:0008006" key="4">
    <source>
        <dbReference type="Google" id="ProtNLM"/>
    </source>
</evidence>
<dbReference type="Proteomes" id="UP001163846">
    <property type="component" value="Unassembled WGS sequence"/>
</dbReference>
<name>A0AA38PA48_9AGAR</name>
<reference evidence="2" key="1">
    <citation type="submission" date="2022-08" db="EMBL/GenBank/DDBJ databases">
        <authorList>
            <consortium name="DOE Joint Genome Institute"/>
            <person name="Min B."/>
            <person name="Riley R."/>
            <person name="Sierra-Patev S."/>
            <person name="Naranjo-Ortiz M."/>
            <person name="Looney B."/>
            <person name="Konkel Z."/>
            <person name="Slot J.C."/>
            <person name="Sakamoto Y."/>
            <person name="Steenwyk J.L."/>
            <person name="Rokas A."/>
            <person name="Carro J."/>
            <person name="Camarero S."/>
            <person name="Ferreira P."/>
            <person name="Molpeceres G."/>
            <person name="Ruiz-Duenas F.J."/>
            <person name="Serrano A."/>
            <person name="Henrissat B."/>
            <person name="Drula E."/>
            <person name="Hughes K.W."/>
            <person name="Mata J.L."/>
            <person name="Ishikawa N.K."/>
            <person name="Vargas-Isla R."/>
            <person name="Ushijima S."/>
            <person name="Smith C.A."/>
            <person name="Ahrendt S."/>
            <person name="Andreopoulos W."/>
            <person name="He G."/>
            <person name="Labutti K."/>
            <person name="Lipzen A."/>
            <person name="Ng V."/>
            <person name="Sandor L."/>
            <person name="Barry K."/>
            <person name="Martinez A.T."/>
            <person name="Xiao Y."/>
            <person name="Gibbons J.G."/>
            <person name="Terashima K."/>
            <person name="Hibbett D.S."/>
            <person name="Grigoriev I.V."/>
        </authorList>
    </citation>
    <scope>NUCLEOTIDE SEQUENCE</scope>
    <source>
        <strain evidence="2">TFB9207</strain>
    </source>
</reference>
<feature type="region of interest" description="Disordered" evidence="1">
    <location>
        <begin position="114"/>
        <end position="156"/>
    </location>
</feature>
<comment type="caution">
    <text evidence="2">The sequence shown here is derived from an EMBL/GenBank/DDBJ whole genome shotgun (WGS) entry which is preliminary data.</text>
</comment>
<evidence type="ECO:0000256" key="1">
    <source>
        <dbReference type="SAM" id="MobiDB-lite"/>
    </source>
</evidence>
<sequence length="591" mass="64505">MPDGSDFPLARLGTPSFVPLLLTYVRNASGGLPIDPVILQSILLCLIAGNKHLILRTVEDDIGLVVKLAVKTLTTVFGLLTHRLRIHRRTSHDSGPPSGVSTFLRSLFVAVPGANSSHPAQDETSTLTGYGTKKYRKRHSSRSRSRSATIRSMSTQYTKSLSYPNDLLSAKRLSLNTAPSLSPSDLDQTSPSVTGFVPSIHMNTISRNSSLSAIPQPVFPHSYSDPTPLRDARDSIQMQLPDALVISGLENASISSQRTLADVLAQGKVVLNETDMTGEWALPNNFILVYVCPVDEWERPPIHERLLDKFAMSATVSLHPTVRLLAKNFFHPVSLRASPILSPLPQLANYSPGSTPPFLAALPHRHISPGIMTPSNDSQAIIPPEVTNLLKEACSQVYISSNLRLYVSDLFSAARHHHQLEGRLVSIAALKDASELSRAARVLGGDPTGMELINEMSRLDDTRTDNNSTTGVQSNDERISKVMDDVGSAFVFIDPQMDVESRAVTGEMEDPGSVRTRALPVLDVTQADIARIVPRVLTHRLRVRDGPEDEVLGSAVFGAVFSANMGRENEKQPESNRVTVKELLVEILQEV</sequence>
<proteinExistence type="predicted"/>
<dbReference type="AlphaFoldDB" id="A0AA38PA48"/>
<feature type="compositionally biased region" description="Basic residues" evidence="1">
    <location>
        <begin position="133"/>
        <end position="145"/>
    </location>
</feature>
<feature type="compositionally biased region" description="Polar residues" evidence="1">
    <location>
        <begin position="114"/>
        <end position="129"/>
    </location>
</feature>
<gene>
    <name evidence="2" type="ORF">F5878DRAFT_617521</name>
</gene>
<accession>A0AA38PA48</accession>
<protein>
    <recommendedName>
        <fullName evidence="4">Magnesium chelatase</fullName>
    </recommendedName>
</protein>
<evidence type="ECO:0000313" key="2">
    <source>
        <dbReference type="EMBL" id="KAJ3839124.1"/>
    </source>
</evidence>
<evidence type="ECO:0000313" key="3">
    <source>
        <dbReference type="Proteomes" id="UP001163846"/>
    </source>
</evidence>
<organism evidence="2 3">
    <name type="scientific">Lentinula raphanica</name>
    <dbReference type="NCBI Taxonomy" id="153919"/>
    <lineage>
        <taxon>Eukaryota</taxon>
        <taxon>Fungi</taxon>
        <taxon>Dikarya</taxon>
        <taxon>Basidiomycota</taxon>
        <taxon>Agaricomycotina</taxon>
        <taxon>Agaricomycetes</taxon>
        <taxon>Agaricomycetidae</taxon>
        <taxon>Agaricales</taxon>
        <taxon>Marasmiineae</taxon>
        <taxon>Omphalotaceae</taxon>
        <taxon>Lentinula</taxon>
    </lineage>
</organism>